<sequence length="344" mass="36379">MTAGSTVRLGVLGCGAIARRFLPRLVANPAIRVVAVASRDSGRARDLAATVDPAPAAVEGYGALLARSDLDAVYICLPTGLHADWSLRALDSGRHVLVEKPMAAEYAAAKALTARAAATGLQLWENRMFAHHGQHDRVRRLVAKGAIGELRVVHSAMAIPPPDSGDFRYSPELGGGALLDVGFYAVHGALPFLREHTDVVGSTLSYGPAPGGVDIGGAALLTDDAGVVAQLTFGFQHSYRSYYELWGSEGRLVVERAFTPPPDFVPRVTLDRGGRTELLDLPPQDQFGAFVTAFATAVRGGLGHQRETETALRGARLLEAIRARAARPAGLGFPQPSPTPLEVS</sequence>
<comment type="caution">
    <text evidence="5">The sequence shown here is derived from an EMBL/GenBank/DDBJ whole genome shotgun (WGS) entry which is preliminary data.</text>
</comment>
<reference evidence="5" key="1">
    <citation type="submission" date="2023-03" db="EMBL/GenBank/DDBJ databases">
        <title>Amycolatopsis taiwanensis NBRC 103393.</title>
        <authorList>
            <person name="Ichikawa N."/>
            <person name="Sato H."/>
            <person name="Tonouchi N."/>
        </authorList>
    </citation>
    <scope>NUCLEOTIDE SEQUENCE</scope>
    <source>
        <strain evidence="5">NBRC 103393</strain>
    </source>
</reference>
<keyword evidence="6" id="KW-1185">Reference proteome</keyword>
<evidence type="ECO:0000256" key="2">
    <source>
        <dbReference type="ARBA" id="ARBA00023002"/>
    </source>
</evidence>
<dbReference type="GO" id="GO:0000166">
    <property type="term" value="F:nucleotide binding"/>
    <property type="evidence" value="ECO:0007669"/>
    <property type="project" value="InterPro"/>
</dbReference>
<dbReference type="AlphaFoldDB" id="A0A9W6R5Z7"/>
<dbReference type="PANTHER" id="PTHR22604">
    <property type="entry name" value="OXIDOREDUCTASES"/>
    <property type="match status" value="1"/>
</dbReference>
<evidence type="ECO:0000256" key="1">
    <source>
        <dbReference type="ARBA" id="ARBA00010928"/>
    </source>
</evidence>
<dbReference type="InterPro" id="IPR036291">
    <property type="entry name" value="NAD(P)-bd_dom_sf"/>
</dbReference>
<dbReference type="Pfam" id="PF01408">
    <property type="entry name" value="GFO_IDH_MocA"/>
    <property type="match status" value="1"/>
</dbReference>
<dbReference type="Proteomes" id="UP001165136">
    <property type="component" value="Unassembled WGS sequence"/>
</dbReference>
<dbReference type="InterPro" id="IPR000683">
    <property type="entry name" value="Gfo/Idh/MocA-like_OxRdtase_N"/>
</dbReference>
<accession>A0A9W6R5Z7</accession>
<dbReference type="SUPFAM" id="SSF55347">
    <property type="entry name" value="Glyceraldehyde-3-phosphate dehydrogenase-like, C-terminal domain"/>
    <property type="match status" value="1"/>
</dbReference>
<feature type="domain" description="Gfo/Idh/MocA-like oxidoreductase N-terminal" evidence="3">
    <location>
        <begin position="8"/>
        <end position="125"/>
    </location>
</feature>
<name>A0A9W6R5Z7_9PSEU</name>
<evidence type="ECO:0000313" key="6">
    <source>
        <dbReference type="Proteomes" id="UP001165136"/>
    </source>
</evidence>
<dbReference type="SUPFAM" id="SSF51735">
    <property type="entry name" value="NAD(P)-binding Rossmann-fold domains"/>
    <property type="match status" value="1"/>
</dbReference>
<dbReference type="Gene3D" id="3.30.360.10">
    <property type="entry name" value="Dihydrodipicolinate Reductase, domain 2"/>
    <property type="match status" value="1"/>
</dbReference>
<organism evidence="5 6">
    <name type="scientific">Amycolatopsis taiwanensis</name>
    <dbReference type="NCBI Taxonomy" id="342230"/>
    <lineage>
        <taxon>Bacteria</taxon>
        <taxon>Bacillati</taxon>
        <taxon>Actinomycetota</taxon>
        <taxon>Actinomycetes</taxon>
        <taxon>Pseudonocardiales</taxon>
        <taxon>Pseudonocardiaceae</taxon>
        <taxon>Amycolatopsis</taxon>
    </lineage>
</organism>
<dbReference type="RefSeq" id="WP_285488724.1">
    <property type="nucleotide sequence ID" value="NZ_BSTI01000014.1"/>
</dbReference>
<dbReference type="PANTHER" id="PTHR22604:SF105">
    <property type="entry name" value="TRANS-1,2-DIHYDROBENZENE-1,2-DIOL DEHYDROGENASE"/>
    <property type="match status" value="1"/>
</dbReference>
<evidence type="ECO:0000259" key="3">
    <source>
        <dbReference type="Pfam" id="PF01408"/>
    </source>
</evidence>
<protein>
    <submittedName>
        <fullName evidence="5">Oxidoreductase</fullName>
    </submittedName>
</protein>
<dbReference type="GO" id="GO:0016491">
    <property type="term" value="F:oxidoreductase activity"/>
    <property type="evidence" value="ECO:0007669"/>
    <property type="project" value="UniProtKB-KW"/>
</dbReference>
<dbReference type="InterPro" id="IPR055170">
    <property type="entry name" value="GFO_IDH_MocA-like_dom"/>
</dbReference>
<gene>
    <name evidence="5" type="ORF">Atai01_55890</name>
</gene>
<comment type="similarity">
    <text evidence="1">Belongs to the Gfo/Idh/MocA family.</text>
</comment>
<proteinExistence type="inferred from homology"/>
<dbReference type="Gene3D" id="3.40.50.720">
    <property type="entry name" value="NAD(P)-binding Rossmann-like Domain"/>
    <property type="match status" value="1"/>
</dbReference>
<feature type="domain" description="GFO/IDH/MocA-like oxidoreductase" evidence="4">
    <location>
        <begin position="137"/>
        <end position="252"/>
    </location>
</feature>
<evidence type="ECO:0000313" key="5">
    <source>
        <dbReference type="EMBL" id="GLY68970.1"/>
    </source>
</evidence>
<dbReference type="InterPro" id="IPR050984">
    <property type="entry name" value="Gfo/Idh/MocA_domain"/>
</dbReference>
<keyword evidence="2" id="KW-0560">Oxidoreductase</keyword>
<dbReference type="EMBL" id="BSTI01000014">
    <property type="protein sequence ID" value="GLY68970.1"/>
    <property type="molecule type" value="Genomic_DNA"/>
</dbReference>
<dbReference type="Pfam" id="PF22725">
    <property type="entry name" value="GFO_IDH_MocA_C3"/>
    <property type="match status" value="1"/>
</dbReference>
<evidence type="ECO:0000259" key="4">
    <source>
        <dbReference type="Pfam" id="PF22725"/>
    </source>
</evidence>